<proteinExistence type="predicted"/>
<keyword evidence="2" id="KW-1185">Reference proteome</keyword>
<evidence type="ECO:0000313" key="1">
    <source>
        <dbReference type="EMBL" id="KAF6349231.1"/>
    </source>
</evidence>
<gene>
    <name evidence="1" type="ORF">mMyoMyo1_011779</name>
</gene>
<comment type="caution">
    <text evidence="1">The sequence shown here is derived from an EMBL/GenBank/DDBJ whole genome shotgun (WGS) entry which is preliminary data.</text>
</comment>
<accession>A0A7J7XHN9</accession>
<organism evidence="1 2">
    <name type="scientific">Myotis myotis</name>
    <name type="common">Greater mouse-eared bat</name>
    <name type="synonym">Vespertilio myotis</name>
    <dbReference type="NCBI Taxonomy" id="51298"/>
    <lineage>
        <taxon>Eukaryota</taxon>
        <taxon>Metazoa</taxon>
        <taxon>Chordata</taxon>
        <taxon>Craniata</taxon>
        <taxon>Vertebrata</taxon>
        <taxon>Euteleostomi</taxon>
        <taxon>Mammalia</taxon>
        <taxon>Eutheria</taxon>
        <taxon>Laurasiatheria</taxon>
        <taxon>Chiroptera</taxon>
        <taxon>Yangochiroptera</taxon>
        <taxon>Vespertilionidae</taxon>
        <taxon>Myotis</taxon>
    </lineage>
</organism>
<evidence type="ECO:0000313" key="2">
    <source>
        <dbReference type="Proteomes" id="UP000527355"/>
    </source>
</evidence>
<name>A0A7J7XHN9_MYOMY</name>
<dbReference type="Proteomes" id="UP000527355">
    <property type="component" value="Unassembled WGS sequence"/>
</dbReference>
<protein>
    <submittedName>
        <fullName evidence="1">Uncharacterized protein</fullName>
    </submittedName>
</protein>
<sequence length="181" mass="19431">MKFPFSRHKCLARAWGCRWVRKHVQGQGPARTHGRMAVWGAGHVPMLHLEGQYLGGWWTCLPRGPAPWCRGSCHKLGFWGSQTSRGSPLRISVSPLPAPHPSLSFSCPDTRIGARLSHGNGGGEGAGSHSLGVGLAPECPFAGGRLGGAALRSYTLYLQEIPEEAGLEQAQLPRPVESPEP</sequence>
<dbReference type="AlphaFoldDB" id="A0A7J7XHN9"/>
<reference evidence="1 2" key="1">
    <citation type="journal article" date="2020" name="Nature">
        <title>Six reference-quality genomes reveal evolution of bat adaptations.</title>
        <authorList>
            <person name="Jebb D."/>
            <person name="Huang Z."/>
            <person name="Pippel M."/>
            <person name="Hughes G.M."/>
            <person name="Lavrichenko K."/>
            <person name="Devanna P."/>
            <person name="Winkler S."/>
            <person name="Jermiin L.S."/>
            <person name="Skirmuntt E.C."/>
            <person name="Katzourakis A."/>
            <person name="Burkitt-Gray L."/>
            <person name="Ray D.A."/>
            <person name="Sullivan K.A.M."/>
            <person name="Roscito J.G."/>
            <person name="Kirilenko B.M."/>
            <person name="Davalos L.M."/>
            <person name="Corthals A.P."/>
            <person name="Power M.L."/>
            <person name="Jones G."/>
            <person name="Ransome R.D."/>
            <person name="Dechmann D.K.N."/>
            <person name="Locatelli A.G."/>
            <person name="Puechmaille S.J."/>
            <person name="Fedrigo O."/>
            <person name="Jarvis E.D."/>
            <person name="Hiller M."/>
            <person name="Vernes S.C."/>
            <person name="Myers E.W."/>
            <person name="Teeling E.C."/>
        </authorList>
    </citation>
    <scope>NUCLEOTIDE SEQUENCE [LARGE SCALE GENOMIC DNA]</scope>
    <source>
        <strain evidence="1">MMyoMyo1</strain>
        <tissue evidence="1">Flight muscle</tissue>
    </source>
</reference>
<dbReference type="EMBL" id="JABWUV010000006">
    <property type="protein sequence ID" value="KAF6349231.1"/>
    <property type="molecule type" value="Genomic_DNA"/>
</dbReference>